<organism evidence="3 4">
    <name type="scientific">Arcticibacter tournemirensis</name>
    <dbReference type="NCBI Taxonomy" id="699437"/>
    <lineage>
        <taxon>Bacteria</taxon>
        <taxon>Pseudomonadati</taxon>
        <taxon>Bacteroidota</taxon>
        <taxon>Sphingobacteriia</taxon>
        <taxon>Sphingobacteriales</taxon>
        <taxon>Sphingobacteriaceae</taxon>
        <taxon>Arcticibacter</taxon>
    </lineage>
</organism>
<dbReference type="Proteomes" id="UP000322918">
    <property type="component" value="Unassembled WGS sequence"/>
</dbReference>
<dbReference type="Proteomes" id="UP000290848">
    <property type="component" value="Unassembled WGS sequence"/>
</dbReference>
<dbReference type="PROSITE" id="PS51257">
    <property type="entry name" value="PROKAR_LIPOPROTEIN"/>
    <property type="match status" value="1"/>
</dbReference>
<feature type="signal peptide" evidence="1">
    <location>
        <begin position="1"/>
        <end position="19"/>
    </location>
</feature>
<reference evidence="2 5" key="2">
    <citation type="submission" date="2019-09" db="EMBL/GenBank/DDBJ databases">
        <title>Pararcticibacter amylolyticus gen. nov., sp. nov., isolated from a rottenly hemp rope, and reclassification of Pedobacter tournemirensis as Pararcticibacter tournemirensis comb. nov.</title>
        <authorList>
            <person name="Cai Y."/>
        </authorList>
    </citation>
    <scope>NUCLEOTIDE SEQUENCE [LARGE SCALE GENOMIC DNA]</scope>
    <source>
        <strain evidence="2 5">TF5-37.2-LB10</strain>
    </source>
</reference>
<gene>
    <name evidence="3" type="ORF">EKH83_02275</name>
    <name evidence="2" type="ORF">F1649_08355</name>
</gene>
<evidence type="ECO:0000313" key="2">
    <source>
        <dbReference type="EMBL" id="KAA8483577.1"/>
    </source>
</evidence>
<reference evidence="3 4" key="1">
    <citation type="submission" date="2018-12" db="EMBL/GenBank/DDBJ databases">
        <title>The Draft Genome Sequence of the Soil Bacterium Pedobacter tournemirensis R1.</title>
        <authorList>
            <person name="He J."/>
        </authorList>
    </citation>
    <scope>NUCLEOTIDE SEQUENCE [LARGE SCALE GENOMIC DNA]</scope>
    <source>
        <strain evidence="3 4">R1</strain>
    </source>
</reference>
<dbReference type="OrthoDB" id="980465at2"/>
<keyword evidence="5" id="KW-1185">Reference proteome</keyword>
<proteinExistence type="predicted"/>
<dbReference type="EMBL" id="VWNE01000011">
    <property type="protein sequence ID" value="KAA8483577.1"/>
    <property type="molecule type" value="Genomic_DNA"/>
</dbReference>
<comment type="caution">
    <text evidence="3">The sequence shown here is derived from an EMBL/GenBank/DDBJ whole genome shotgun (WGS) entry which is preliminary data.</text>
</comment>
<evidence type="ECO:0000313" key="5">
    <source>
        <dbReference type="Proteomes" id="UP000322918"/>
    </source>
</evidence>
<dbReference type="RefSeq" id="WP_128767754.1">
    <property type="nucleotide sequence ID" value="NZ_RXOC01000001.1"/>
</dbReference>
<accession>A0A4Q0MHR3</accession>
<evidence type="ECO:0000313" key="4">
    <source>
        <dbReference type="Proteomes" id="UP000290848"/>
    </source>
</evidence>
<dbReference type="EMBL" id="RXOC01000001">
    <property type="protein sequence ID" value="RXF72569.1"/>
    <property type="molecule type" value="Genomic_DNA"/>
</dbReference>
<keyword evidence="1" id="KW-0732">Signal</keyword>
<sequence length="204" mass="22992">MSKLINYVAVLPFILSVVASCTSVEEKTPQKPDVKVVLPEPFHFHKAIEVKPGLTFDVVSWGRGSELESAFLILRSDSSGMKYRSTSGELEGRINDAWNMDMDSDGNPEIFIESKGVEKGNYLNMYVYEFDDNGTSRELRFPDLTSSTKENYRGKDSLYVKEGILYREFPLYDVKDTAGVKPTGKKILEYSLRGNDFSVSTKTP</sequence>
<name>A0A4Q0MHR3_9SPHI</name>
<protein>
    <submittedName>
        <fullName evidence="3">Uncharacterized protein</fullName>
    </submittedName>
</protein>
<evidence type="ECO:0000256" key="1">
    <source>
        <dbReference type="SAM" id="SignalP"/>
    </source>
</evidence>
<feature type="chain" id="PRO_5044607769" evidence="1">
    <location>
        <begin position="20"/>
        <end position="204"/>
    </location>
</feature>
<dbReference type="AlphaFoldDB" id="A0A4Q0MHR3"/>
<evidence type="ECO:0000313" key="3">
    <source>
        <dbReference type="EMBL" id="RXF72569.1"/>
    </source>
</evidence>